<protein>
    <submittedName>
        <fullName evidence="1">Uncharacterized protein</fullName>
    </submittedName>
</protein>
<proteinExistence type="predicted"/>
<sequence length="143" mass="15956">MLLDDYGNQYVDVFCGVRMKLDDAVRAANKHLVPPDEEPLDVYHADFVGESDNIGEMKHGLTVKVDTTNLESGRRHPKVDDMFGFVGFDVADDEGPSMLSQAGQCVTAYTRVCKGSRFRERTQALDDLFGAGSWSLYVVSSRW</sequence>
<accession>A0A481YWX4</accession>
<gene>
    <name evidence="1" type="ORF">LCMAC103_03700</name>
</gene>
<name>A0A481YWX4_9VIRU</name>
<organism evidence="1">
    <name type="scientific">Marseillevirus LCMAC103</name>
    <dbReference type="NCBI Taxonomy" id="2506604"/>
    <lineage>
        <taxon>Viruses</taxon>
        <taxon>Varidnaviria</taxon>
        <taxon>Bamfordvirae</taxon>
        <taxon>Nucleocytoviricota</taxon>
        <taxon>Megaviricetes</taxon>
        <taxon>Pimascovirales</taxon>
        <taxon>Pimascovirales incertae sedis</taxon>
        <taxon>Marseilleviridae</taxon>
    </lineage>
</organism>
<reference evidence="1" key="1">
    <citation type="journal article" date="2019" name="MBio">
        <title>Virus Genomes from Deep Sea Sediments Expand the Ocean Megavirome and Support Independent Origins of Viral Gigantism.</title>
        <authorList>
            <person name="Backstrom D."/>
            <person name="Yutin N."/>
            <person name="Jorgensen S.L."/>
            <person name="Dharamshi J."/>
            <person name="Homa F."/>
            <person name="Zaremba-Niedwiedzka K."/>
            <person name="Spang A."/>
            <person name="Wolf Y.I."/>
            <person name="Koonin E.V."/>
            <person name="Ettema T.J."/>
        </authorList>
    </citation>
    <scope>NUCLEOTIDE SEQUENCE</scope>
</reference>
<evidence type="ECO:0000313" key="1">
    <source>
        <dbReference type="EMBL" id="QBK87026.1"/>
    </source>
</evidence>
<dbReference type="EMBL" id="MK500340">
    <property type="protein sequence ID" value="QBK87026.1"/>
    <property type="molecule type" value="Genomic_DNA"/>
</dbReference>